<evidence type="ECO:0000256" key="2">
    <source>
        <dbReference type="ARBA" id="ARBA00022679"/>
    </source>
</evidence>
<dbReference type="AlphaFoldDB" id="A0A0L0SJ28"/>
<gene>
    <name evidence="6" type="ORF">AMAG_07710</name>
</gene>
<dbReference type="InterPro" id="IPR039657">
    <property type="entry name" value="Dimethylallyltransferase"/>
</dbReference>
<dbReference type="EMBL" id="GG745340">
    <property type="protein sequence ID" value="KNE62498.1"/>
    <property type="molecule type" value="Genomic_DNA"/>
</dbReference>
<proteinExistence type="inferred from homology"/>
<evidence type="ECO:0000313" key="7">
    <source>
        <dbReference type="Proteomes" id="UP000054350"/>
    </source>
</evidence>
<evidence type="ECO:0000256" key="1">
    <source>
        <dbReference type="ARBA" id="ARBA00005842"/>
    </source>
</evidence>
<dbReference type="PANTHER" id="PTHR11088">
    <property type="entry name" value="TRNA DIMETHYLALLYLTRANSFERASE"/>
    <property type="match status" value="1"/>
</dbReference>
<dbReference type="GO" id="GO:0005524">
    <property type="term" value="F:ATP binding"/>
    <property type="evidence" value="ECO:0007669"/>
    <property type="project" value="UniProtKB-KW"/>
</dbReference>
<organism evidence="6 7">
    <name type="scientific">Allomyces macrogynus (strain ATCC 38327)</name>
    <name type="common">Allomyces javanicus var. macrogynus</name>
    <dbReference type="NCBI Taxonomy" id="578462"/>
    <lineage>
        <taxon>Eukaryota</taxon>
        <taxon>Fungi</taxon>
        <taxon>Fungi incertae sedis</taxon>
        <taxon>Blastocladiomycota</taxon>
        <taxon>Blastocladiomycetes</taxon>
        <taxon>Blastocladiales</taxon>
        <taxon>Blastocladiaceae</taxon>
        <taxon>Allomyces</taxon>
    </lineage>
</organism>
<sequence>MRPATTFLATILAWTRRTLAAATQRLNWSSNAMTDLPAAGTATAVTAATAIPLLAVVGRYAPPALNKHLRPLDADHVPHLDQPCSTTGTGKSDLAIHLAQQLGGEAINSDTLQVYRALDTVTNKVSQEDRTKVPRHLMDLREHTDAPYSVRDFERDASVPVVVGGTHYYLQYLLWGDDTATTFDSDPTPNVDESQYLPAAVRASLDDPAALHAHLTSIDPTAAARWLPNDTRRVQRTL</sequence>
<dbReference type="STRING" id="578462.A0A0L0SJ28"/>
<dbReference type="OrthoDB" id="775260at2759"/>
<keyword evidence="2" id="KW-0808">Transferase</keyword>
<dbReference type="OMA" id="ATILAWT"/>
<protein>
    <recommendedName>
        <fullName evidence="8">tRNA dimethylallyltransferase</fullName>
    </recommendedName>
</protein>
<reference evidence="6 7" key="1">
    <citation type="submission" date="2009-11" db="EMBL/GenBank/DDBJ databases">
        <title>Annotation of Allomyces macrogynus ATCC 38327.</title>
        <authorList>
            <consortium name="The Broad Institute Genome Sequencing Platform"/>
            <person name="Russ C."/>
            <person name="Cuomo C."/>
            <person name="Burger G."/>
            <person name="Gray M.W."/>
            <person name="Holland P.W.H."/>
            <person name="King N."/>
            <person name="Lang F.B.F."/>
            <person name="Roger A.J."/>
            <person name="Ruiz-Trillo I."/>
            <person name="Young S.K."/>
            <person name="Zeng Q."/>
            <person name="Gargeya S."/>
            <person name="Fitzgerald M."/>
            <person name="Haas B."/>
            <person name="Abouelleil A."/>
            <person name="Alvarado L."/>
            <person name="Arachchi H.M."/>
            <person name="Berlin A."/>
            <person name="Chapman S.B."/>
            <person name="Gearin G."/>
            <person name="Goldberg J."/>
            <person name="Griggs A."/>
            <person name="Gujja S."/>
            <person name="Hansen M."/>
            <person name="Heiman D."/>
            <person name="Howarth C."/>
            <person name="Larimer J."/>
            <person name="Lui A."/>
            <person name="MacDonald P.J.P."/>
            <person name="McCowen C."/>
            <person name="Montmayeur A."/>
            <person name="Murphy C."/>
            <person name="Neiman D."/>
            <person name="Pearson M."/>
            <person name="Priest M."/>
            <person name="Roberts A."/>
            <person name="Saif S."/>
            <person name="Shea T."/>
            <person name="Sisk P."/>
            <person name="Stolte C."/>
            <person name="Sykes S."/>
            <person name="Wortman J."/>
            <person name="Nusbaum C."/>
            <person name="Birren B."/>
        </authorList>
    </citation>
    <scope>NUCLEOTIDE SEQUENCE [LARGE SCALE GENOMIC DNA]</scope>
    <source>
        <strain evidence="6 7">ATCC 38327</strain>
    </source>
</reference>
<dbReference type="Gene3D" id="1.10.20.140">
    <property type="match status" value="1"/>
</dbReference>
<keyword evidence="7" id="KW-1185">Reference proteome</keyword>
<name>A0A0L0SJ28_ALLM3</name>
<comment type="similarity">
    <text evidence="1">Belongs to the IPP transferase family.</text>
</comment>
<dbReference type="Pfam" id="PF01715">
    <property type="entry name" value="IPPT"/>
    <property type="match status" value="1"/>
</dbReference>
<dbReference type="PANTHER" id="PTHR11088:SF89">
    <property type="entry name" value="TRNA DIMETHYLALLYLTRANSFERASE"/>
    <property type="match status" value="1"/>
</dbReference>
<accession>A0A0L0SJ28</accession>
<evidence type="ECO:0000256" key="5">
    <source>
        <dbReference type="SAM" id="SignalP"/>
    </source>
</evidence>
<dbReference type="GO" id="GO:0006400">
    <property type="term" value="P:tRNA modification"/>
    <property type="evidence" value="ECO:0007669"/>
    <property type="project" value="TreeGrafter"/>
</dbReference>
<keyword evidence="4" id="KW-0067">ATP-binding</keyword>
<reference evidence="7" key="2">
    <citation type="submission" date="2009-11" db="EMBL/GenBank/DDBJ databases">
        <title>The Genome Sequence of Allomyces macrogynus strain ATCC 38327.</title>
        <authorList>
            <consortium name="The Broad Institute Genome Sequencing Platform"/>
            <person name="Russ C."/>
            <person name="Cuomo C."/>
            <person name="Shea T."/>
            <person name="Young S.K."/>
            <person name="Zeng Q."/>
            <person name="Koehrsen M."/>
            <person name="Haas B."/>
            <person name="Borodovsky M."/>
            <person name="Guigo R."/>
            <person name="Alvarado L."/>
            <person name="Berlin A."/>
            <person name="Borenstein D."/>
            <person name="Chen Z."/>
            <person name="Engels R."/>
            <person name="Freedman E."/>
            <person name="Gellesch M."/>
            <person name="Goldberg J."/>
            <person name="Griggs A."/>
            <person name="Gujja S."/>
            <person name="Heiman D."/>
            <person name="Hepburn T."/>
            <person name="Howarth C."/>
            <person name="Jen D."/>
            <person name="Larson L."/>
            <person name="Lewis B."/>
            <person name="Mehta T."/>
            <person name="Park D."/>
            <person name="Pearson M."/>
            <person name="Roberts A."/>
            <person name="Saif S."/>
            <person name="Shenoy N."/>
            <person name="Sisk P."/>
            <person name="Stolte C."/>
            <person name="Sykes S."/>
            <person name="Walk T."/>
            <person name="White J."/>
            <person name="Yandava C."/>
            <person name="Burger G."/>
            <person name="Gray M.W."/>
            <person name="Holland P.W.H."/>
            <person name="King N."/>
            <person name="Lang F.B.F."/>
            <person name="Roger A.J."/>
            <person name="Ruiz-Trillo I."/>
            <person name="Lander E."/>
            <person name="Nusbaum C."/>
        </authorList>
    </citation>
    <scope>NUCLEOTIDE SEQUENCE [LARGE SCALE GENOMIC DNA]</scope>
    <source>
        <strain evidence="7">ATCC 38327</strain>
    </source>
</reference>
<feature type="chain" id="PRO_5005548002" description="tRNA dimethylallyltransferase" evidence="5">
    <location>
        <begin position="21"/>
        <end position="238"/>
    </location>
</feature>
<evidence type="ECO:0000313" key="6">
    <source>
        <dbReference type="EMBL" id="KNE62498.1"/>
    </source>
</evidence>
<dbReference type="VEuPathDB" id="FungiDB:AMAG_07710"/>
<evidence type="ECO:0000256" key="3">
    <source>
        <dbReference type="ARBA" id="ARBA00022741"/>
    </source>
</evidence>
<keyword evidence="5" id="KW-0732">Signal</keyword>
<keyword evidence="3" id="KW-0547">Nucleotide-binding</keyword>
<dbReference type="Proteomes" id="UP000054350">
    <property type="component" value="Unassembled WGS sequence"/>
</dbReference>
<evidence type="ECO:0000256" key="4">
    <source>
        <dbReference type="ARBA" id="ARBA00022840"/>
    </source>
</evidence>
<dbReference type="SUPFAM" id="SSF52540">
    <property type="entry name" value="P-loop containing nucleoside triphosphate hydrolases"/>
    <property type="match status" value="1"/>
</dbReference>
<feature type="signal peptide" evidence="5">
    <location>
        <begin position="1"/>
        <end position="20"/>
    </location>
</feature>
<dbReference type="Gene3D" id="3.40.50.300">
    <property type="entry name" value="P-loop containing nucleotide triphosphate hydrolases"/>
    <property type="match status" value="1"/>
</dbReference>
<dbReference type="GO" id="GO:0052381">
    <property type="term" value="F:tRNA dimethylallyltransferase activity"/>
    <property type="evidence" value="ECO:0007669"/>
    <property type="project" value="TreeGrafter"/>
</dbReference>
<dbReference type="eggNOG" id="KOG1384">
    <property type="taxonomic scope" value="Eukaryota"/>
</dbReference>
<dbReference type="InterPro" id="IPR027417">
    <property type="entry name" value="P-loop_NTPase"/>
</dbReference>
<dbReference type="GO" id="GO:0005739">
    <property type="term" value="C:mitochondrion"/>
    <property type="evidence" value="ECO:0007669"/>
    <property type="project" value="TreeGrafter"/>
</dbReference>
<evidence type="ECO:0008006" key="8">
    <source>
        <dbReference type="Google" id="ProtNLM"/>
    </source>
</evidence>